<dbReference type="PANTHER" id="PTHR43884:SF12">
    <property type="entry name" value="ISOVALERYL-COA DEHYDROGENASE, MITOCHONDRIAL-RELATED"/>
    <property type="match status" value="1"/>
</dbReference>
<dbReference type="FunFam" id="2.40.110.10:FF:000002">
    <property type="entry name" value="Acyl-CoA dehydrogenase fadE12"/>
    <property type="match status" value="1"/>
</dbReference>
<dbReference type="PANTHER" id="PTHR43884">
    <property type="entry name" value="ACYL-COA DEHYDROGENASE"/>
    <property type="match status" value="1"/>
</dbReference>
<dbReference type="Pfam" id="PF02771">
    <property type="entry name" value="Acyl-CoA_dh_N"/>
    <property type="match status" value="1"/>
</dbReference>
<feature type="domain" description="Acyl-CoA dehydrogenase/oxidase C-terminal" evidence="7">
    <location>
        <begin position="230"/>
        <end position="378"/>
    </location>
</feature>
<evidence type="ECO:0000259" key="7">
    <source>
        <dbReference type="Pfam" id="PF00441"/>
    </source>
</evidence>
<dbReference type="EMBL" id="CP051180">
    <property type="protein sequence ID" value="QIZ77287.1"/>
    <property type="molecule type" value="Genomic_DNA"/>
</dbReference>
<feature type="domain" description="Acyl-CoA dehydrogenase/oxidase N-terminal" evidence="9">
    <location>
        <begin position="8"/>
        <end position="119"/>
    </location>
</feature>
<evidence type="ECO:0000256" key="1">
    <source>
        <dbReference type="ARBA" id="ARBA00001974"/>
    </source>
</evidence>
<accession>A0A6H1UDV4</accession>
<evidence type="ECO:0000256" key="6">
    <source>
        <dbReference type="RuleBase" id="RU362125"/>
    </source>
</evidence>
<dbReference type="RefSeq" id="WP_168660548.1">
    <property type="nucleotide sequence ID" value="NZ_CP051180.1"/>
</dbReference>
<evidence type="ECO:0000256" key="4">
    <source>
        <dbReference type="ARBA" id="ARBA00022827"/>
    </source>
</evidence>
<evidence type="ECO:0000256" key="3">
    <source>
        <dbReference type="ARBA" id="ARBA00022630"/>
    </source>
</evidence>
<dbReference type="InterPro" id="IPR036250">
    <property type="entry name" value="AcylCo_DH-like_C"/>
</dbReference>
<dbReference type="AlphaFoldDB" id="A0A6H1UDV4"/>
<dbReference type="FunFam" id="1.20.140.10:FF:000001">
    <property type="entry name" value="Acyl-CoA dehydrogenase"/>
    <property type="match status" value="1"/>
</dbReference>
<comment type="similarity">
    <text evidence="2 6">Belongs to the acyl-CoA dehydrogenase family.</text>
</comment>
<dbReference type="Gene3D" id="1.10.540.10">
    <property type="entry name" value="Acyl-CoA dehydrogenase/oxidase, N-terminal domain"/>
    <property type="match status" value="1"/>
</dbReference>
<organism evidence="10 11">
    <name type="scientific">Ferrimonas lipolytica</name>
    <dbReference type="NCBI Taxonomy" id="2724191"/>
    <lineage>
        <taxon>Bacteria</taxon>
        <taxon>Pseudomonadati</taxon>
        <taxon>Pseudomonadota</taxon>
        <taxon>Gammaproteobacteria</taxon>
        <taxon>Alteromonadales</taxon>
        <taxon>Ferrimonadaceae</taxon>
        <taxon>Ferrimonas</taxon>
    </lineage>
</organism>
<dbReference type="GO" id="GO:0050660">
    <property type="term" value="F:flavin adenine dinucleotide binding"/>
    <property type="evidence" value="ECO:0007669"/>
    <property type="project" value="InterPro"/>
</dbReference>
<dbReference type="PROSITE" id="PS00072">
    <property type="entry name" value="ACYL_COA_DH_1"/>
    <property type="match status" value="1"/>
</dbReference>
<dbReference type="InterPro" id="IPR037069">
    <property type="entry name" value="AcylCoA_DH/ox_N_sf"/>
</dbReference>
<dbReference type="PROSITE" id="PS00073">
    <property type="entry name" value="ACYL_COA_DH_2"/>
    <property type="match status" value="1"/>
</dbReference>
<dbReference type="GO" id="GO:0003995">
    <property type="term" value="F:acyl-CoA dehydrogenase activity"/>
    <property type="evidence" value="ECO:0007669"/>
    <property type="project" value="InterPro"/>
</dbReference>
<dbReference type="Pfam" id="PF02770">
    <property type="entry name" value="Acyl-CoA_dh_M"/>
    <property type="match status" value="1"/>
</dbReference>
<reference evidence="10 11" key="1">
    <citation type="submission" date="2020-04" db="EMBL/GenBank/DDBJ databases">
        <title>Ferrimonas sp. S7 isolated from sea water.</title>
        <authorList>
            <person name="Bae S.S."/>
            <person name="Baek K."/>
        </authorList>
    </citation>
    <scope>NUCLEOTIDE SEQUENCE [LARGE SCALE GENOMIC DNA]</scope>
    <source>
        <strain evidence="10 11">S7</strain>
    </source>
</reference>
<dbReference type="InterPro" id="IPR009075">
    <property type="entry name" value="AcylCo_DH/oxidase_C"/>
</dbReference>
<dbReference type="InterPro" id="IPR009100">
    <property type="entry name" value="AcylCoA_DH/oxidase_NM_dom_sf"/>
</dbReference>
<dbReference type="SUPFAM" id="SSF56645">
    <property type="entry name" value="Acyl-CoA dehydrogenase NM domain-like"/>
    <property type="match status" value="1"/>
</dbReference>
<keyword evidence="4 6" id="KW-0274">FAD</keyword>
<dbReference type="Pfam" id="PF00441">
    <property type="entry name" value="Acyl-CoA_dh_1"/>
    <property type="match status" value="1"/>
</dbReference>
<evidence type="ECO:0000313" key="10">
    <source>
        <dbReference type="EMBL" id="QIZ77287.1"/>
    </source>
</evidence>
<keyword evidence="3 6" id="KW-0285">Flavoprotein</keyword>
<comment type="cofactor">
    <cofactor evidence="1 6">
        <name>FAD</name>
        <dbReference type="ChEBI" id="CHEBI:57692"/>
    </cofactor>
</comment>
<sequence length="382" mass="42392">MIPRTIFTEEHEQFRTSVRRFLENEAVPFHHQWEQEGQVSRELWLKAGELGMLAPMTPEAYGGLELDYRYNAIVDEEIALLGLTGIGFGLHSDIGVPYIVNFGSEEQKQEYLPRCISGEIITAIAMTEPGAGSDLQGIRTTAVKDGDDYIINGSKTFITNGQMADLVIVVAKTDPTAGARGTSLFLIEAGTAGFEKGQNLHKLGMKAQDTSELFFNDVRVPKTALLGEEGKGFIYLMQELPQERLNIAINAVGSMQGVMTQTIAYVKERQAFGKSVATFQNTQFTLADLDAKLSMMQVYIDRCLELHINKRFDAVEAAKAKLVSTELQGELIDACLQLHGGYGYMWEYPVGRAFVDARVQRIYGGTNEIMKLIIGRDLIKDD</sequence>
<evidence type="ECO:0000313" key="11">
    <source>
        <dbReference type="Proteomes" id="UP000501602"/>
    </source>
</evidence>
<dbReference type="SUPFAM" id="SSF47203">
    <property type="entry name" value="Acyl-CoA dehydrogenase C-terminal domain-like"/>
    <property type="match status" value="1"/>
</dbReference>
<evidence type="ECO:0000259" key="8">
    <source>
        <dbReference type="Pfam" id="PF02770"/>
    </source>
</evidence>
<dbReference type="InterPro" id="IPR006091">
    <property type="entry name" value="Acyl-CoA_Oxase/DH_mid-dom"/>
</dbReference>
<protein>
    <submittedName>
        <fullName evidence="10">Acyl-CoA dehydrogenase</fullName>
    </submittedName>
</protein>
<proteinExistence type="inferred from homology"/>
<dbReference type="Proteomes" id="UP000501602">
    <property type="component" value="Chromosome"/>
</dbReference>
<evidence type="ECO:0000256" key="2">
    <source>
        <dbReference type="ARBA" id="ARBA00009347"/>
    </source>
</evidence>
<dbReference type="InterPro" id="IPR046373">
    <property type="entry name" value="Acyl-CoA_Oxase/DH_mid-dom_sf"/>
</dbReference>
<keyword evidence="11" id="KW-1185">Reference proteome</keyword>
<dbReference type="Gene3D" id="1.20.140.10">
    <property type="entry name" value="Butyryl-CoA Dehydrogenase, subunit A, domain 3"/>
    <property type="match status" value="1"/>
</dbReference>
<evidence type="ECO:0000256" key="5">
    <source>
        <dbReference type="ARBA" id="ARBA00023002"/>
    </source>
</evidence>
<dbReference type="Gene3D" id="2.40.110.10">
    <property type="entry name" value="Butyryl-CoA Dehydrogenase, subunit A, domain 2"/>
    <property type="match status" value="1"/>
</dbReference>
<dbReference type="FunFam" id="1.10.540.10:FF:000009">
    <property type="entry name" value="Probable acyl-CoA dehydrogenase"/>
    <property type="match status" value="1"/>
</dbReference>
<dbReference type="InterPro" id="IPR013786">
    <property type="entry name" value="AcylCoA_DH/ox_N"/>
</dbReference>
<keyword evidence="5 6" id="KW-0560">Oxidoreductase</keyword>
<name>A0A6H1UDV4_9GAMM</name>
<evidence type="ECO:0000259" key="9">
    <source>
        <dbReference type="Pfam" id="PF02771"/>
    </source>
</evidence>
<dbReference type="KEGG" id="fes:HER31_10590"/>
<dbReference type="InterPro" id="IPR006089">
    <property type="entry name" value="Acyl-CoA_DH_CS"/>
</dbReference>
<feature type="domain" description="Acyl-CoA oxidase/dehydrogenase middle" evidence="8">
    <location>
        <begin position="123"/>
        <end position="218"/>
    </location>
</feature>
<gene>
    <name evidence="10" type="ORF">HER31_10590</name>
</gene>